<keyword evidence="2" id="KW-1185">Reference proteome</keyword>
<dbReference type="Proteomes" id="UP001057402">
    <property type="component" value="Chromosome 10"/>
</dbReference>
<comment type="caution">
    <text evidence="1">The sequence shown here is derived from an EMBL/GenBank/DDBJ whole genome shotgun (WGS) entry which is preliminary data.</text>
</comment>
<protein>
    <submittedName>
        <fullName evidence="1">Uncharacterized protein</fullName>
    </submittedName>
</protein>
<reference evidence="2" key="1">
    <citation type="journal article" date="2023" name="Front. Plant Sci.">
        <title>Chromosomal-level genome assembly of Melastoma candidum provides insights into trichome evolution.</title>
        <authorList>
            <person name="Zhong Y."/>
            <person name="Wu W."/>
            <person name="Sun C."/>
            <person name="Zou P."/>
            <person name="Liu Y."/>
            <person name="Dai S."/>
            <person name="Zhou R."/>
        </authorList>
    </citation>
    <scope>NUCLEOTIDE SEQUENCE [LARGE SCALE GENOMIC DNA]</scope>
</reference>
<accession>A0ACB9M3L6</accession>
<dbReference type="EMBL" id="CM042889">
    <property type="protein sequence ID" value="KAI4318531.1"/>
    <property type="molecule type" value="Genomic_DNA"/>
</dbReference>
<sequence>MTEFNRTEKDITPMGRFPHYGILKEDYLLIQGCCVGPKKCMALDQVWPPSFPDNQGEEPVLRQAQCLVVVCQLSCFQAVMVSLCAERFVIFETVLFTSFLVWFENTLKFISPEGLFATFV</sequence>
<name>A0ACB9M3L6_9MYRT</name>
<evidence type="ECO:0000313" key="1">
    <source>
        <dbReference type="EMBL" id="KAI4318531.1"/>
    </source>
</evidence>
<organism evidence="1 2">
    <name type="scientific">Melastoma candidum</name>
    <dbReference type="NCBI Taxonomy" id="119954"/>
    <lineage>
        <taxon>Eukaryota</taxon>
        <taxon>Viridiplantae</taxon>
        <taxon>Streptophyta</taxon>
        <taxon>Embryophyta</taxon>
        <taxon>Tracheophyta</taxon>
        <taxon>Spermatophyta</taxon>
        <taxon>Magnoliopsida</taxon>
        <taxon>eudicotyledons</taxon>
        <taxon>Gunneridae</taxon>
        <taxon>Pentapetalae</taxon>
        <taxon>rosids</taxon>
        <taxon>malvids</taxon>
        <taxon>Myrtales</taxon>
        <taxon>Melastomataceae</taxon>
        <taxon>Melastomatoideae</taxon>
        <taxon>Melastomateae</taxon>
        <taxon>Melastoma</taxon>
    </lineage>
</organism>
<proteinExistence type="predicted"/>
<evidence type="ECO:0000313" key="2">
    <source>
        <dbReference type="Proteomes" id="UP001057402"/>
    </source>
</evidence>
<gene>
    <name evidence="1" type="ORF">MLD38_032223</name>
</gene>